<reference evidence="10 11" key="1">
    <citation type="submission" date="2022-09" db="EMBL/GenBank/DDBJ databases">
        <title>Interaction between co-microsymbionts with complementary sets of symbiotic genes in legume-rhizobium systems.</title>
        <authorList>
            <person name="Safronova V."/>
            <person name="Sazanova A."/>
            <person name="Afonin A."/>
            <person name="Chirak E."/>
        </authorList>
    </citation>
    <scope>NUCLEOTIDE SEQUENCE [LARGE SCALE GENOMIC DNA]</scope>
    <source>
        <strain evidence="10 11">A18/4-1</strain>
    </source>
</reference>
<name>A0ABY6C8Q1_9HYPH</name>
<keyword evidence="2 7" id="KW-0378">Hydrolase</keyword>
<keyword evidence="5 7" id="KW-0326">Glycosidase</keyword>
<dbReference type="InterPro" id="IPR050386">
    <property type="entry name" value="Glycosyl_hydrolase_5"/>
</dbReference>
<feature type="domain" description="Glycoside hydrolase family 5" evidence="9">
    <location>
        <begin position="78"/>
        <end position="348"/>
    </location>
</feature>
<evidence type="ECO:0000313" key="10">
    <source>
        <dbReference type="EMBL" id="UXN68617.1"/>
    </source>
</evidence>
<protein>
    <submittedName>
        <fullName evidence="10">Glycoside hydrolase family 5 protein</fullName>
    </submittedName>
</protein>
<evidence type="ECO:0000256" key="5">
    <source>
        <dbReference type="ARBA" id="ARBA00023295"/>
    </source>
</evidence>
<proteinExistence type="inferred from homology"/>
<evidence type="ECO:0000313" key="11">
    <source>
        <dbReference type="Proteomes" id="UP001061862"/>
    </source>
</evidence>
<keyword evidence="11" id="KW-1185">Reference proteome</keyword>
<dbReference type="Pfam" id="PF00150">
    <property type="entry name" value="Cellulase"/>
    <property type="match status" value="1"/>
</dbReference>
<dbReference type="InterPro" id="IPR001547">
    <property type="entry name" value="Glyco_hydro_5"/>
</dbReference>
<evidence type="ECO:0000256" key="1">
    <source>
        <dbReference type="ARBA" id="ARBA00005641"/>
    </source>
</evidence>
<keyword evidence="3" id="KW-0136">Cellulose degradation</keyword>
<dbReference type="EMBL" id="CP104965">
    <property type="protein sequence ID" value="UXN68617.1"/>
    <property type="molecule type" value="Genomic_DNA"/>
</dbReference>
<dbReference type="GO" id="GO:0016787">
    <property type="term" value="F:hydrolase activity"/>
    <property type="evidence" value="ECO:0007669"/>
    <property type="project" value="UniProtKB-KW"/>
</dbReference>
<organism evidence="10 11">
    <name type="scientific">Devosia neptuniae</name>
    <dbReference type="NCBI Taxonomy" id="191302"/>
    <lineage>
        <taxon>Bacteria</taxon>
        <taxon>Pseudomonadati</taxon>
        <taxon>Pseudomonadota</taxon>
        <taxon>Alphaproteobacteria</taxon>
        <taxon>Hyphomicrobiales</taxon>
        <taxon>Devosiaceae</taxon>
        <taxon>Devosia</taxon>
    </lineage>
</organism>
<dbReference type="Proteomes" id="UP001061862">
    <property type="component" value="Chromosome"/>
</dbReference>
<evidence type="ECO:0000256" key="8">
    <source>
        <dbReference type="SAM" id="SignalP"/>
    </source>
</evidence>
<feature type="signal peptide" evidence="8">
    <location>
        <begin position="1"/>
        <end position="22"/>
    </location>
</feature>
<evidence type="ECO:0000256" key="7">
    <source>
        <dbReference type="RuleBase" id="RU361153"/>
    </source>
</evidence>
<dbReference type="InterPro" id="IPR017853">
    <property type="entry name" value="GH"/>
</dbReference>
<accession>A0ABY6C8Q1</accession>
<evidence type="ECO:0000256" key="3">
    <source>
        <dbReference type="ARBA" id="ARBA00023001"/>
    </source>
</evidence>
<evidence type="ECO:0000259" key="9">
    <source>
        <dbReference type="Pfam" id="PF00150"/>
    </source>
</evidence>
<keyword evidence="4" id="KW-0119">Carbohydrate metabolism</keyword>
<evidence type="ECO:0000256" key="6">
    <source>
        <dbReference type="ARBA" id="ARBA00023326"/>
    </source>
</evidence>
<evidence type="ECO:0000256" key="4">
    <source>
        <dbReference type="ARBA" id="ARBA00023277"/>
    </source>
</evidence>
<feature type="chain" id="PRO_5045071621" evidence="8">
    <location>
        <begin position="23"/>
        <end position="407"/>
    </location>
</feature>
<comment type="similarity">
    <text evidence="1 7">Belongs to the glycosyl hydrolase 5 (cellulase A) family.</text>
</comment>
<sequence length="407" mass="45198">MKIAAKAGLVLALFLASFPALAGDTIGFWDTQRKGSNFFSVKPLAERFAEAHAAGIQWGRLAYDKWDATERDFLIGDADHYDGLVQPDLARLKQVLGMAYDSGVDMVITPLSLPGMRWSQNNGDKFDGRIWEDKAYWQQAADFWRDLAAELKDNPGVLAYNIVNEPAPERGTGSAENTAPGDVSSHIAFVEDNKGTARDLPAFYEMVIAAIRSVDPDTPIMVDAGWYANAGAFSGWPDALSDDKVLYAFHMYEPYNFTAGKNFRDKLGYVYPGTVPFGTGEMAWNASTINAFLQPVYDWADKQAIPANRIVAAEFGCMRRNEGCADYLTDVMANLNAHDIHWAFYSFREDEYDGFDYELGSDALGWKYWEAVEKGQTPVMPYKPNPLWDAIQAGLHEQGADKPAAPQ</sequence>
<keyword evidence="8" id="KW-0732">Signal</keyword>
<dbReference type="PANTHER" id="PTHR31297:SF41">
    <property type="entry name" value="ENDOGLUCANASE, PUTATIVE (AFU_ORTHOLOGUE AFUA_5G01830)-RELATED"/>
    <property type="match status" value="1"/>
</dbReference>
<dbReference type="Gene3D" id="3.20.20.80">
    <property type="entry name" value="Glycosidases"/>
    <property type="match status" value="1"/>
</dbReference>
<evidence type="ECO:0000256" key="2">
    <source>
        <dbReference type="ARBA" id="ARBA00022801"/>
    </source>
</evidence>
<dbReference type="PANTHER" id="PTHR31297">
    <property type="entry name" value="GLUCAN ENDO-1,6-BETA-GLUCOSIDASE B"/>
    <property type="match status" value="1"/>
</dbReference>
<keyword evidence="6" id="KW-0624">Polysaccharide degradation</keyword>
<gene>
    <name evidence="10" type="ORF">N8A98_15305</name>
</gene>
<dbReference type="SUPFAM" id="SSF51445">
    <property type="entry name" value="(Trans)glycosidases"/>
    <property type="match status" value="1"/>
</dbReference>
<dbReference type="RefSeq" id="WP_262166545.1">
    <property type="nucleotide sequence ID" value="NZ_CP104965.1"/>
</dbReference>